<feature type="transmembrane region" description="Helical" evidence="1">
    <location>
        <begin position="135"/>
        <end position="155"/>
    </location>
</feature>
<dbReference type="Proteomes" id="UP000631418">
    <property type="component" value="Unassembled WGS sequence"/>
</dbReference>
<keyword evidence="1" id="KW-0472">Membrane</keyword>
<dbReference type="Proteomes" id="UP000822184">
    <property type="component" value="Unassembled WGS sequence"/>
</dbReference>
<evidence type="ECO:0000256" key="1">
    <source>
        <dbReference type="SAM" id="Phobius"/>
    </source>
</evidence>
<name>A0A1S8QGI8_CLOBE</name>
<evidence type="ECO:0000313" key="3">
    <source>
        <dbReference type="EMBL" id="NSB16999.1"/>
    </source>
</evidence>
<dbReference type="EMBL" id="JABTDW010000001">
    <property type="protein sequence ID" value="NSB16999.1"/>
    <property type="molecule type" value="Genomic_DNA"/>
</dbReference>
<feature type="transmembrane region" description="Helical" evidence="1">
    <location>
        <begin position="108"/>
        <end position="129"/>
    </location>
</feature>
<evidence type="ECO:0000313" key="2">
    <source>
        <dbReference type="EMBL" id="MBF7807433.1"/>
    </source>
</evidence>
<dbReference type="AlphaFoldDB" id="A0A1S8QGI8"/>
<comment type="caution">
    <text evidence="3">The sequence shown here is derived from an EMBL/GenBank/DDBJ whole genome shotgun (WGS) entry which is preliminary data.</text>
</comment>
<organism evidence="3 4">
    <name type="scientific">Clostridium beijerinckii</name>
    <name type="common">Clostridium MP</name>
    <dbReference type="NCBI Taxonomy" id="1520"/>
    <lineage>
        <taxon>Bacteria</taxon>
        <taxon>Bacillati</taxon>
        <taxon>Bacillota</taxon>
        <taxon>Clostridia</taxon>
        <taxon>Eubacteriales</taxon>
        <taxon>Clostridiaceae</taxon>
        <taxon>Clostridium</taxon>
    </lineage>
</organism>
<dbReference type="GeneID" id="66343638"/>
<dbReference type="OMA" id="QDERNIM"/>
<reference evidence="2" key="2">
    <citation type="submission" date="2020-11" db="EMBL/GenBank/DDBJ databases">
        <authorList>
            <person name="Thieme N."/>
            <person name="Liebl W."/>
            <person name="Zverlov V."/>
        </authorList>
    </citation>
    <scope>NUCLEOTIDE SEQUENCE</scope>
    <source>
        <strain evidence="2">NT08</strain>
    </source>
</reference>
<dbReference type="RefSeq" id="WP_011968048.1">
    <property type="nucleotide sequence ID" value="NZ_BKAK01000096.1"/>
</dbReference>
<feature type="transmembrane region" description="Helical" evidence="1">
    <location>
        <begin position="26"/>
        <end position="47"/>
    </location>
</feature>
<dbReference type="EMBL" id="JADOEF010000001">
    <property type="protein sequence ID" value="MBF7807433.1"/>
    <property type="molecule type" value="Genomic_DNA"/>
</dbReference>
<protein>
    <submittedName>
        <fullName evidence="3">Flp pilus assembly protein TadB</fullName>
    </submittedName>
</protein>
<gene>
    <name evidence="3" type="ORF">BCD95_005258</name>
    <name evidence="2" type="ORF">IS491_01620</name>
</gene>
<feature type="transmembrane region" description="Helical" evidence="1">
    <location>
        <begin position="59"/>
        <end position="76"/>
    </location>
</feature>
<keyword evidence="1" id="KW-0812">Transmembrane</keyword>
<proteinExistence type="predicted"/>
<sequence>MKGILAGNTAKTNEEYKNVIKYRMKIIVVLLIIGIITVAVGFGAELYMKTSASENIHEVFSAAGIDLIIISSILWIKNRLLLNDEIKLKKSRLNNTDERIHEIGNKSFKLAAIVMLIVSYATALIGGLFDPLLAQVLLFIPCIFLIAYVIAFKYYNNKM</sequence>
<accession>A0A1S8QGI8</accession>
<evidence type="ECO:0000313" key="4">
    <source>
        <dbReference type="Proteomes" id="UP000822184"/>
    </source>
</evidence>
<reference evidence="3" key="1">
    <citation type="submission" date="2020-06" db="EMBL/GenBank/DDBJ databases">
        <title>Genomic insights into acetone-butanol-ethanol (ABE) fermentation by sequencing solventogenic clostridia strains.</title>
        <authorList>
            <person name="Brown S."/>
        </authorList>
    </citation>
    <scope>NUCLEOTIDE SEQUENCE</scope>
    <source>
        <strain evidence="3">DJ123</strain>
    </source>
</reference>
<keyword evidence="1" id="KW-1133">Transmembrane helix</keyword>